<dbReference type="SUPFAM" id="SSF81301">
    <property type="entry name" value="Nucleotidyltransferase"/>
    <property type="match status" value="1"/>
</dbReference>
<protein>
    <recommendedName>
        <fullName evidence="3">GrpB family protein</fullName>
    </recommendedName>
</protein>
<comment type="caution">
    <text evidence="1">The sequence shown here is derived from an EMBL/GenBank/DDBJ whole genome shotgun (WGS) entry which is preliminary data.</text>
</comment>
<organism evidence="1 2">
    <name type="scientific">Paenibacillus alvei TS-15</name>
    <dbReference type="NCBI Taxonomy" id="1117108"/>
    <lineage>
        <taxon>Bacteria</taxon>
        <taxon>Bacillati</taxon>
        <taxon>Bacillota</taxon>
        <taxon>Bacilli</taxon>
        <taxon>Bacillales</taxon>
        <taxon>Paenibacillaceae</taxon>
        <taxon>Paenibacillus</taxon>
    </lineage>
</organism>
<dbReference type="Pfam" id="PF04229">
    <property type="entry name" value="GrpB"/>
    <property type="match status" value="1"/>
</dbReference>
<evidence type="ECO:0000313" key="2">
    <source>
        <dbReference type="Proteomes" id="UP000015344"/>
    </source>
</evidence>
<evidence type="ECO:0008006" key="3">
    <source>
        <dbReference type="Google" id="ProtNLM"/>
    </source>
</evidence>
<dbReference type="EMBL" id="ATMT01000004">
    <property type="protein sequence ID" value="EPY09048.1"/>
    <property type="molecule type" value="Genomic_DNA"/>
</dbReference>
<sequence length="179" mass="21087">MDIEIMPYQSSWEMEFLEIGRRIREALGDAAVRIYHIGSTSVEGLAAKPIIDIQVSVRSWDNFEHLIRQFNSIGYVHRADNSDKTKRYFREAPGGKRTHIHVRELGSWAEQFPLLFRDYLRCHTDECELYAAVKYELMKKFQKDRRGYVDAKEPIIWDIMRRASSWSQEVGWRAGETDV</sequence>
<dbReference type="AlphaFoldDB" id="S9SY64"/>
<dbReference type="PANTHER" id="PTHR34822">
    <property type="entry name" value="GRPB DOMAIN PROTEIN (AFU_ORTHOLOGUE AFUA_1G01530)"/>
    <property type="match status" value="1"/>
</dbReference>
<dbReference type="Proteomes" id="UP000015344">
    <property type="component" value="Unassembled WGS sequence"/>
</dbReference>
<gene>
    <name evidence="1" type="ORF">PAALTS15_01442</name>
</gene>
<evidence type="ECO:0000313" key="1">
    <source>
        <dbReference type="EMBL" id="EPY09048.1"/>
    </source>
</evidence>
<dbReference type="PATRIC" id="fig|1117108.3.peg.298"/>
<reference evidence="1 2" key="1">
    <citation type="submission" date="2013-05" db="EMBL/GenBank/DDBJ databases">
        <authorList>
            <person name="Strain E.A."/>
            <person name="Brown E."/>
            <person name="Allard M.W."/>
            <person name="Luo Y.L."/>
        </authorList>
    </citation>
    <scope>NUCLEOTIDE SEQUENCE [LARGE SCALE GENOMIC DNA]</scope>
    <source>
        <strain evidence="1 2">TS-15</strain>
    </source>
</reference>
<dbReference type="InterPro" id="IPR007344">
    <property type="entry name" value="GrpB/CoaE"/>
</dbReference>
<accession>S9SY64</accession>
<dbReference type="InterPro" id="IPR043519">
    <property type="entry name" value="NT_sf"/>
</dbReference>
<dbReference type="RefSeq" id="WP_021257898.1">
    <property type="nucleotide sequence ID" value="NZ_ATMT01000004.1"/>
</dbReference>
<dbReference type="PANTHER" id="PTHR34822:SF1">
    <property type="entry name" value="GRPB FAMILY PROTEIN"/>
    <property type="match status" value="1"/>
</dbReference>
<dbReference type="Gene3D" id="3.30.460.10">
    <property type="entry name" value="Beta Polymerase, domain 2"/>
    <property type="match status" value="1"/>
</dbReference>
<proteinExistence type="predicted"/>
<name>S9SY64_PAEAL</name>
<dbReference type="eggNOG" id="COG2320">
    <property type="taxonomic scope" value="Bacteria"/>
</dbReference>